<evidence type="ECO:0000256" key="7">
    <source>
        <dbReference type="ARBA" id="ARBA00023242"/>
    </source>
</evidence>
<feature type="domain" description="Mediator complex subunit Med16 N-terminal" evidence="10">
    <location>
        <begin position="149"/>
        <end position="264"/>
    </location>
</feature>
<protein>
    <recommendedName>
        <fullName evidence="3 9">Mediator of RNA polymerase II transcription subunit 16</fullName>
    </recommendedName>
    <alternativeName>
        <fullName evidence="8 9">Mediator complex subunit 16</fullName>
    </alternativeName>
</protein>
<evidence type="ECO:0000256" key="6">
    <source>
        <dbReference type="ARBA" id="ARBA00023163"/>
    </source>
</evidence>
<evidence type="ECO:0000313" key="11">
    <source>
        <dbReference type="EMBL" id="KAF4123421.1"/>
    </source>
</evidence>
<keyword evidence="5 9" id="KW-0010">Activator</keyword>
<dbReference type="AlphaFoldDB" id="A0A9P5D4D6"/>
<dbReference type="InterPro" id="IPR021665">
    <property type="entry name" value="Mediator_Med16_N"/>
</dbReference>
<comment type="function">
    <text evidence="9">Component of the Mediator complex, a coactivator involved in the regulated transcription of nearly all RNA polymerase II-dependent genes. Mediator functions as a bridge to convey information from gene-specific regulatory proteins to the basal RNA polymerase II transcription machinery. Mediator is recruited to promoters by direct interactions with regulatory proteins and serves as a scaffold for the assembly of a functional preinitiation complex with RNA polymerase II and the general transcription factors.</text>
</comment>
<dbReference type="Proteomes" id="UP000749293">
    <property type="component" value="Unassembled WGS sequence"/>
</dbReference>
<evidence type="ECO:0000256" key="2">
    <source>
        <dbReference type="ARBA" id="ARBA00006543"/>
    </source>
</evidence>
<comment type="caution">
    <text evidence="11">The sequence shown here is derived from an EMBL/GenBank/DDBJ whole genome shotgun (WGS) entry which is preliminary data.</text>
</comment>
<keyword evidence="7 9" id="KW-0539">Nucleus</keyword>
<evidence type="ECO:0000256" key="1">
    <source>
        <dbReference type="ARBA" id="ARBA00004123"/>
    </source>
</evidence>
<evidence type="ECO:0000259" key="10">
    <source>
        <dbReference type="Pfam" id="PF11635"/>
    </source>
</evidence>
<keyword evidence="6 9" id="KW-0804">Transcription</keyword>
<comment type="similarity">
    <text evidence="2 9">Belongs to the Mediator complex subunit 16 family.</text>
</comment>
<dbReference type="EMBL" id="JAANYQ010000006">
    <property type="protein sequence ID" value="KAF4123421.1"/>
    <property type="molecule type" value="Genomic_DNA"/>
</dbReference>
<comment type="subcellular location">
    <subcellularLocation>
        <location evidence="1 9">Nucleus</location>
    </subcellularLocation>
</comment>
<evidence type="ECO:0000256" key="5">
    <source>
        <dbReference type="ARBA" id="ARBA00023159"/>
    </source>
</evidence>
<dbReference type="GO" id="GO:0016592">
    <property type="term" value="C:mediator complex"/>
    <property type="evidence" value="ECO:0007669"/>
    <property type="project" value="InterPro"/>
</dbReference>
<dbReference type="PANTHER" id="PTHR13224:SF6">
    <property type="entry name" value="MEDIATOR OF RNA POLYMERASE II TRANSCRIPTION SUBUNIT 16"/>
    <property type="match status" value="1"/>
</dbReference>
<name>A0A9P5D4D6_9HYPO</name>
<evidence type="ECO:0000256" key="3">
    <source>
        <dbReference type="ARBA" id="ARBA00019614"/>
    </source>
</evidence>
<evidence type="ECO:0000256" key="8">
    <source>
        <dbReference type="ARBA" id="ARBA00032015"/>
    </source>
</evidence>
<sequence>MPLLLDNGLPMQIDGVGDVDDLFGDGTGGLPMRQPTKQIDLRLDQLRNRGCFRTVAWSKVGTIASITPDGQELEIRFLRCQPSDGEWDLSEPTVCGLVRGTPEDPLVHLEWSETNNPELAVFDSAGRLALLIFSNTLNQPFMVKRWDSEPVDDSQAVVGCYWLPANLSTTGMGDKATRQSYNVLFGPASKTERGNYHYTSSFVHAESPAHPQTGRSALLTVTTGGILKMVWMQVNNRPEETRLELESIGSADELITHAALASEKSA</sequence>
<dbReference type="Pfam" id="PF11635">
    <property type="entry name" value="Med16_N"/>
    <property type="match status" value="1"/>
</dbReference>
<dbReference type="InterPro" id="IPR048338">
    <property type="entry name" value="Mediator_Med16"/>
</dbReference>
<reference evidence="11" key="1">
    <citation type="submission" date="2020-03" db="EMBL/GenBank/DDBJ databases">
        <title>Site-based positive gene gene selection in Geosmithia morbida across the United States reveals a broad range of putative effectors and factors for local host and environmental adapation.</title>
        <authorList>
            <person name="Onufrak A."/>
            <person name="Murdoch R.W."/>
            <person name="Gazis R."/>
            <person name="Huff M."/>
            <person name="Staton M."/>
            <person name="Klingeman W."/>
            <person name="Hadziabdic D."/>
        </authorList>
    </citation>
    <scope>NUCLEOTIDE SEQUENCE</scope>
    <source>
        <strain evidence="11">1262</strain>
    </source>
</reference>
<evidence type="ECO:0000256" key="4">
    <source>
        <dbReference type="ARBA" id="ARBA00023015"/>
    </source>
</evidence>
<evidence type="ECO:0000256" key="9">
    <source>
        <dbReference type="RuleBase" id="RU364149"/>
    </source>
</evidence>
<proteinExistence type="inferred from homology"/>
<gene>
    <name evidence="9" type="primary">MED16</name>
    <name evidence="11" type="ORF">GMORB2_6122</name>
</gene>
<organism evidence="11 12">
    <name type="scientific">Geosmithia morbida</name>
    <dbReference type="NCBI Taxonomy" id="1094350"/>
    <lineage>
        <taxon>Eukaryota</taxon>
        <taxon>Fungi</taxon>
        <taxon>Dikarya</taxon>
        <taxon>Ascomycota</taxon>
        <taxon>Pezizomycotina</taxon>
        <taxon>Sordariomycetes</taxon>
        <taxon>Hypocreomycetidae</taxon>
        <taxon>Hypocreales</taxon>
        <taxon>Bionectriaceae</taxon>
        <taxon>Geosmithia</taxon>
    </lineage>
</organism>
<dbReference type="PANTHER" id="PTHR13224">
    <property type="entry name" value="THYROID HORMONE RECEPTOR-ASSOCIATED PROTEIN-RELATED"/>
    <property type="match status" value="1"/>
</dbReference>
<dbReference type="OrthoDB" id="4139168at2759"/>
<comment type="subunit">
    <text evidence="9">Component of the Mediator complex.</text>
</comment>
<accession>A0A9P5D4D6</accession>
<keyword evidence="12" id="KW-1185">Reference proteome</keyword>
<evidence type="ECO:0000313" key="12">
    <source>
        <dbReference type="Proteomes" id="UP000749293"/>
    </source>
</evidence>
<keyword evidence="4 9" id="KW-0805">Transcription regulation</keyword>
<dbReference type="GO" id="GO:0045893">
    <property type="term" value="P:positive regulation of DNA-templated transcription"/>
    <property type="evidence" value="ECO:0007669"/>
    <property type="project" value="TreeGrafter"/>
</dbReference>